<feature type="domain" description="Oxidoreductase molybdopterin-binding" evidence="2">
    <location>
        <begin position="43"/>
        <end position="149"/>
    </location>
</feature>
<keyword evidence="1" id="KW-0732">Signal</keyword>
<dbReference type="InterPro" id="IPR036374">
    <property type="entry name" value="OxRdtase_Mopterin-bd_sf"/>
</dbReference>
<feature type="signal peptide" evidence="1">
    <location>
        <begin position="1"/>
        <end position="25"/>
    </location>
</feature>
<feature type="chain" id="PRO_5013371625" evidence="1">
    <location>
        <begin position="26"/>
        <end position="179"/>
    </location>
</feature>
<evidence type="ECO:0000256" key="1">
    <source>
        <dbReference type="SAM" id="SignalP"/>
    </source>
</evidence>
<dbReference type="Proteomes" id="UP000198356">
    <property type="component" value="Unassembled WGS sequence"/>
</dbReference>
<dbReference type="EMBL" id="FZOU01000002">
    <property type="protein sequence ID" value="SNS79126.1"/>
    <property type="molecule type" value="Genomic_DNA"/>
</dbReference>
<dbReference type="InterPro" id="IPR000572">
    <property type="entry name" value="OxRdtase_Mopterin-bd_dom"/>
</dbReference>
<dbReference type="Gene3D" id="3.90.420.10">
    <property type="entry name" value="Oxidoreductase, molybdopterin-binding domain"/>
    <property type="match status" value="1"/>
</dbReference>
<accession>A0A239HCH0</accession>
<keyword evidence="4" id="KW-1185">Reference proteome</keyword>
<reference evidence="3 4" key="1">
    <citation type="submission" date="2017-06" db="EMBL/GenBank/DDBJ databases">
        <authorList>
            <person name="Kim H.J."/>
            <person name="Triplett B.A."/>
        </authorList>
    </citation>
    <scope>NUCLEOTIDE SEQUENCE [LARGE SCALE GENOMIC DNA]</scope>
    <source>
        <strain evidence="3 4">DSM 18704</strain>
    </source>
</reference>
<dbReference type="RefSeq" id="WP_245817877.1">
    <property type="nucleotide sequence ID" value="NZ_FZOU01000002.1"/>
</dbReference>
<dbReference type="Pfam" id="PF00174">
    <property type="entry name" value="Oxidored_molyb"/>
    <property type="match status" value="1"/>
</dbReference>
<proteinExistence type="predicted"/>
<sequence>MFSRRTLAAAFAIAAFASQIQPVHAQMAKMEEHTHKPSAPSTSLSLTVAGKTTTYALADLQAMPQKTVTVHNAHANTDETYTGVLVSDLLAKVGVTPEKLGNKAIYHSYLKAEGTDAYWVLYSATEIEPAMHKSTAIIALTVGGKPIGEDGVFKFVASDDVHPARWVRNLKALTFVTVE</sequence>
<evidence type="ECO:0000259" key="2">
    <source>
        <dbReference type="Pfam" id="PF00174"/>
    </source>
</evidence>
<evidence type="ECO:0000313" key="3">
    <source>
        <dbReference type="EMBL" id="SNS79126.1"/>
    </source>
</evidence>
<dbReference type="AlphaFoldDB" id="A0A239HCH0"/>
<protein>
    <submittedName>
        <fullName evidence="3">Oxidoreductase molybdopterin binding domain-containing protein</fullName>
    </submittedName>
</protein>
<evidence type="ECO:0000313" key="4">
    <source>
        <dbReference type="Proteomes" id="UP000198356"/>
    </source>
</evidence>
<organism evidence="3 4">
    <name type="scientific">Granulicella rosea</name>
    <dbReference type="NCBI Taxonomy" id="474952"/>
    <lineage>
        <taxon>Bacteria</taxon>
        <taxon>Pseudomonadati</taxon>
        <taxon>Acidobacteriota</taxon>
        <taxon>Terriglobia</taxon>
        <taxon>Terriglobales</taxon>
        <taxon>Acidobacteriaceae</taxon>
        <taxon>Granulicella</taxon>
    </lineage>
</organism>
<name>A0A239HCH0_9BACT</name>
<gene>
    <name evidence="3" type="ORF">SAMN05421770_102344</name>
</gene>
<dbReference type="SUPFAM" id="SSF56524">
    <property type="entry name" value="Oxidoreductase molybdopterin-binding domain"/>
    <property type="match status" value="1"/>
</dbReference>